<dbReference type="GO" id="GO:0003755">
    <property type="term" value="F:peptidyl-prolyl cis-trans isomerase activity"/>
    <property type="evidence" value="ECO:0007669"/>
    <property type="project" value="UniProtKB-UniRule"/>
</dbReference>
<keyword evidence="8 11" id="KW-0413">Isomerase</keyword>
<dbReference type="EC" id="5.2.1.8" evidence="3 11"/>
<evidence type="ECO:0000313" key="16">
    <source>
        <dbReference type="EMBL" id="BCJ33710.1"/>
    </source>
</evidence>
<dbReference type="InterPro" id="IPR001179">
    <property type="entry name" value="PPIase_FKBP_dom"/>
</dbReference>
<comment type="similarity">
    <text evidence="2 11 13">Belongs to the FKBP-type PPIase family. Tig subfamily.</text>
</comment>
<keyword evidence="17" id="KW-1185">Reference proteome</keyword>
<dbReference type="InterPro" id="IPR008880">
    <property type="entry name" value="Trigger_fac_C"/>
</dbReference>
<dbReference type="Pfam" id="PF05697">
    <property type="entry name" value="Trigger_N"/>
    <property type="match status" value="1"/>
</dbReference>
<evidence type="ECO:0000256" key="5">
    <source>
        <dbReference type="ARBA" id="ARBA00022618"/>
    </source>
</evidence>
<evidence type="ECO:0000256" key="1">
    <source>
        <dbReference type="ARBA" id="ARBA00000971"/>
    </source>
</evidence>
<evidence type="ECO:0000256" key="14">
    <source>
        <dbReference type="SAM" id="MobiDB-lite"/>
    </source>
</evidence>
<dbReference type="Gene3D" id="1.10.3120.10">
    <property type="entry name" value="Trigger factor, C-terminal domain"/>
    <property type="match status" value="1"/>
</dbReference>
<evidence type="ECO:0000256" key="12">
    <source>
        <dbReference type="PROSITE-ProRule" id="PRU00277"/>
    </source>
</evidence>
<keyword evidence="5 11" id="KW-0132">Cell division</keyword>
<gene>
    <name evidence="11 16" type="primary">tig</name>
    <name evidence="16" type="ORF">Athai_12130</name>
</gene>
<feature type="compositionally biased region" description="Low complexity" evidence="14">
    <location>
        <begin position="462"/>
        <end position="475"/>
    </location>
</feature>
<dbReference type="Gene3D" id="3.30.70.1050">
    <property type="entry name" value="Trigger factor ribosome-binding domain"/>
    <property type="match status" value="1"/>
</dbReference>
<evidence type="ECO:0000259" key="15">
    <source>
        <dbReference type="PROSITE" id="PS50059"/>
    </source>
</evidence>
<dbReference type="InterPro" id="IPR036611">
    <property type="entry name" value="Trigger_fac_ribosome-bd_sf"/>
</dbReference>
<evidence type="ECO:0000256" key="3">
    <source>
        <dbReference type="ARBA" id="ARBA00013194"/>
    </source>
</evidence>
<dbReference type="HAMAP" id="MF_00303">
    <property type="entry name" value="Trigger_factor_Tig"/>
    <property type="match status" value="1"/>
</dbReference>
<evidence type="ECO:0000256" key="6">
    <source>
        <dbReference type="ARBA" id="ARBA00023110"/>
    </source>
</evidence>
<dbReference type="SUPFAM" id="SSF54534">
    <property type="entry name" value="FKBP-like"/>
    <property type="match status" value="1"/>
</dbReference>
<feature type="region of interest" description="Disordered" evidence="14">
    <location>
        <begin position="438"/>
        <end position="481"/>
    </location>
</feature>
<comment type="subcellular location">
    <subcellularLocation>
        <location evidence="11">Cytoplasm</location>
    </subcellularLocation>
    <text evidence="11">About half TF is bound to the ribosome near the polypeptide exit tunnel while the other half is free in the cytoplasm.</text>
</comment>
<dbReference type="PANTHER" id="PTHR30560:SF3">
    <property type="entry name" value="TRIGGER FACTOR-LIKE PROTEIN TIG, CHLOROPLASTIC"/>
    <property type="match status" value="1"/>
</dbReference>
<sequence length="481" mass="51654">MKSAVETLSPTRVKVSVEVPFSELEPSVKKAYRTIAQQVSIPGFRPGKVPTRLIDQRVGRGAVLQEAVQEALPEQYMAAIKEHDVKAIGRPEVEVTELNDGDKVTFTAEVDVRPEITLPDLSTITATVDEYSVTDEDVDAQIAQLRDRFATLKGVERPAQTGDFVSIDLAATVDGKEVEGGTASGMSYEIGSGQLLDGIDDAIVGLSKDETTTFTSKLVGGPNAGEDAQIEVTVRSVREKELPELDDEFAQLASEFDTLDELRADGRGRVERQKKLDQAYQARDKALEALLAATDVPIPEGVVTEEVEYRKQNMSEQLEQMGSNLDQYLAAEEKSAEDFDAELKGNAEEAVKTQLVLDALADAEEVGVNDQELTEEVVRRAQQAGAPPQQFADQLVRSGQLAGVVADVRRGKALSMVLEHAKVTDSAGNEVDLTAVLNPAGEPRDEAADDAPEGDAPEGDAPEAPAEAAEATEQEAAAKAE</sequence>
<keyword evidence="7 11" id="KW-0143">Chaperone</keyword>
<dbReference type="InterPro" id="IPR027304">
    <property type="entry name" value="Trigger_fact/SurA_dom_sf"/>
</dbReference>
<dbReference type="PANTHER" id="PTHR30560">
    <property type="entry name" value="TRIGGER FACTOR CHAPERONE AND PEPTIDYL-PROLYL CIS/TRANS ISOMERASE"/>
    <property type="match status" value="1"/>
</dbReference>
<dbReference type="InterPro" id="IPR046357">
    <property type="entry name" value="PPIase_dom_sf"/>
</dbReference>
<comment type="catalytic activity">
    <reaction evidence="1 11 12">
        <text>[protein]-peptidylproline (omega=180) = [protein]-peptidylproline (omega=0)</text>
        <dbReference type="Rhea" id="RHEA:16237"/>
        <dbReference type="Rhea" id="RHEA-COMP:10747"/>
        <dbReference type="Rhea" id="RHEA-COMP:10748"/>
        <dbReference type="ChEBI" id="CHEBI:83833"/>
        <dbReference type="ChEBI" id="CHEBI:83834"/>
        <dbReference type="EC" id="5.2.1.8"/>
    </reaction>
</comment>
<dbReference type="GO" id="GO:0051083">
    <property type="term" value="P:'de novo' cotranslational protein folding"/>
    <property type="evidence" value="ECO:0007669"/>
    <property type="project" value="TreeGrafter"/>
</dbReference>
<evidence type="ECO:0000256" key="7">
    <source>
        <dbReference type="ARBA" id="ARBA00023186"/>
    </source>
</evidence>
<organism evidence="16 17">
    <name type="scientific">Actinocatenispora thailandica</name>
    <dbReference type="NCBI Taxonomy" id="227318"/>
    <lineage>
        <taxon>Bacteria</taxon>
        <taxon>Bacillati</taxon>
        <taxon>Actinomycetota</taxon>
        <taxon>Actinomycetes</taxon>
        <taxon>Micromonosporales</taxon>
        <taxon>Micromonosporaceae</taxon>
        <taxon>Actinocatenispora</taxon>
    </lineage>
</organism>
<evidence type="ECO:0000256" key="11">
    <source>
        <dbReference type="HAMAP-Rule" id="MF_00303"/>
    </source>
</evidence>
<dbReference type="GO" id="GO:0051301">
    <property type="term" value="P:cell division"/>
    <property type="evidence" value="ECO:0007669"/>
    <property type="project" value="UniProtKB-KW"/>
</dbReference>
<keyword evidence="11" id="KW-0963">Cytoplasm</keyword>
<dbReference type="Gene3D" id="3.10.50.40">
    <property type="match status" value="1"/>
</dbReference>
<proteinExistence type="inferred from homology"/>
<dbReference type="InterPro" id="IPR037041">
    <property type="entry name" value="Trigger_fac_C_sf"/>
</dbReference>
<dbReference type="AlphaFoldDB" id="A0A7R7DLF3"/>
<dbReference type="InterPro" id="IPR008881">
    <property type="entry name" value="Trigger_fac_ribosome-bd_bac"/>
</dbReference>
<feature type="compositionally biased region" description="Acidic residues" evidence="14">
    <location>
        <begin position="447"/>
        <end position="461"/>
    </location>
</feature>
<accession>A0A7R7DLF3</accession>
<protein>
    <recommendedName>
        <fullName evidence="4 11">Trigger factor</fullName>
        <shortName evidence="11">TF</shortName>
        <ecNumber evidence="3 11">5.2.1.8</ecNumber>
    </recommendedName>
    <alternativeName>
        <fullName evidence="10 11">PPIase</fullName>
    </alternativeName>
</protein>
<dbReference type="RefSeq" id="WP_203960560.1">
    <property type="nucleotide sequence ID" value="NZ_AP023355.1"/>
</dbReference>
<evidence type="ECO:0000256" key="2">
    <source>
        <dbReference type="ARBA" id="ARBA00005464"/>
    </source>
</evidence>
<name>A0A7R7DLF3_9ACTN</name>
<keyword evidence="9 11" id="KW-0131">Cell cycle</keyword>
<evidence type="ECO:0000256" key="4">
    <source>
        <dbReference type="ARBA" id="ARBA00016902"/>
    </source>
</evidence>
<dbReference type="Pfam" id="PF05698">
    <property type="entry name" value="Trigger_C"/>
    <property type="match status" value="1"/>
</dbReference>
<evidence type="ECO:0000313" key="17">
    <source>
        <dbReference type="Proteomes" id="UP000611640"/>
    </source>
</evidence>
<dbReference type="GO" id="GO:0005737">
    <property type="term" value="C:cytoplasm"/>
    <property type="evidence" value="ECO:0007669"/>
    <property type="project" value="UniProtKB-SubCell"/>
</dbReference>
<dbReference type="PROSITE" id="PS50059">
    <property type="entry name" value="FKBP_PPIASE"/>
    <property type="match status" value="1"/>
</dbReference>
<evidence type="ECO:0000256" key="10">
    <source>
        <dbReference type="ARBA" id="ARBA00029986"/>
    </source>
</evidence>
<evidence type="ECO:0000256" key="13">
    <source>
        <dbReference type="RuleBase" id="RU003914"/>
    </source>
</evidence>
<dbReference type="EMBL" id="AP023355">
    <property type="protein sequence ID" value="BCJ33710.1"/>
    <property type="molecule type" value="Genomic_DNA"/>
</dbReference>
<dbReference type="KEGG" id="atl:Athai_12130"/>
<dbReference type="Pfam" id="PF00254">
    <property type="entry name" value="FKBP_C"/>
    <property type="match status" value="1"/>
</dbReference>
<dbReference type="GO" id="GO:0043335">
    <property type="term" value="P:protein unfolding"/>
    <property type="evidence" value="ECO:0007669"/>
    <property type="project" value="TreeGrafter"/>
</dbReference>
<keyword evidence="6 11" id="KW-0697">Rotamase</keyword>
<dbReference type="GO" id="GO:0015031">
    <property type="term" value="P:protein transport"/>
    <property type="evidence" value="ECO:0007669"/>
    <property type="project" value="UniProtKB-UniRule"/>
</dbReference>
<feature type="domain" description="PPIase FKBP-type" evidence="15">
    <location>
        <begin position="162"/>
        <end position="215"/>
    </location>
</feature>
<dbReference type="Proteomes" id="UP000611640">
    <property type="component" value="Chromosome"/>
</dbReference>
<comment type="function">
    <text evidence="11">Involved in protein export. Acts as a chaperone by maintaining the newly synthesized protein in an open conformation. Functions as a peptidyl-prolyl cis-trans isomerase.</text>
</comment>
<reference evidence="16 17" key="1">
    <citation type="submission" date="2020-08" db="EMBL/GenBank/DDBJ databases">
        <title>Whole genome shotgun sequence of Actinocatenispora thailandica NBRC 105041.</title>
        <authorList>
            <person name="Komaki H."/>
            <person name="Tamura T."/>
        </authorList>
    </citation>
    <scope>NUCLEOTIDE SEQUENCE [LARGE SCALE GENOMIC DNA]</scope>
    <source>
        <strain evidence="16 17">NBRC 105041</strain>
    </source>
</reference>
<evidence type="ECO:0000256" key="9">
    <source>
        <dbReference type="ARBA" id="ARBA00023306"/>
    </source>
</evidence>
<dbReference type="InterPro" id="IPR005215">
    <property type="entry name" value="Trig_fac"/>
</dbReference>
<dbReference type="PIRSF" id="PIRSF003095">
    <property type="entry name" value="Trigger_factor"/>
    <property type="match status" value="1"/>
</dbReference>
<dbReference type="SUPFAM" id="SSF109998">
    <property type="entry name" value="Triger factor/SurA peptide-binding domain-like"/>
    <property type="match status" value="1"/>
</dbReference>
<dbReference type="NCBIfam" id="TIGR00115">
    <property type="entry name" value="tig"/>
    <property type="match status" value="1"/>
</dbReference>
<dbReference type="GO" id="GO:0044183">
    <property type="term" value="F:protein folding chaperone"/>
    <property type="evidence" value="ECO:0007669"/>
    <property type="project" value="TreeGrafter"/>
</dbReference>
<comment type="domain">
    <text evidence="11">Consists of 3 domains; the N-terminus binds the ribosome, the middle domain has PPIase activity, while the C-terminus has intrinsic chaperone activity on its own.</text>
</comment>
<dbReference type="GO" id="GO:0043022">
    <property type="term" value="F:ribosome binding"/>
    <property type="evidence" value="ECO:0007669"/>
    <property type="project" value="TreeGrafter"/>
</dbReference>
<dbReference type="SUPFAM" id="SSF102735">
    <property type="entry name" value="Trigger factor ribosome-binding domain"/>
    <property type="match status" value="1"/>
</dbReference>
<evidence type="ECO:0000256" key="8">
    <source>
        <dbReference type="ARBA" id="ARBA00023235"/>
    </source>
</evidence>